<evidence type="ECO:0000313" key="21">
    <source>
        <dbReference type="Proteomes" id="UP000472267"/>
    </source>
</evidence>
<evidence type="ECO:0000256" key="12">
    <source>
        <dbReference type="ARBA" id="ARBA00022927"/>
    </source>
</evidence>
<dbReference type="GO" id="GO:0005096">
    <property type="term" value="F:GTPase activator activity"/>
    <property type="evidence" value="ECO:0007669"/>
    <property type="project" value="InterPro"/>
</dbReference>
<keyword evidence="12" id="KW-0653">Protein transport</keyword>
<feature type="coiled-coil region" evidence="17">
    <location>
        <begin position="187"/>
        <end position="246"/>
    </location>
</feature>
<keyword evidence="7" id="KW-0963">Cytoplasm</keyword>
<feature type="domain" description="Rabaptin GTPase-Rab5 binding" evidence="19">
    <location>
        <begin position="197"/>
        <end position="289"/>
    </location>
</feature>
<reference evidence="20" key="1">
    <citation type="submission" date="2019-06" db="EMBL/GenBank/DDBJ databases">
        <authorList>
            <consortium name="Wellcome Sanger Institute Data Sharing"/>
        </authorList>
    </citation>
    <scope>NUCLEOTIDE SEQUENCE [LARGE SCALE GENOMIC DNA]</scope>
</reference>
<accession>A0A672F4N2</accession>
<dbReference type="GO" id="GO:0005813">
    <property type="term" value="C:centrosome"/>
    <property type="evidence" value="ECO:0007669"/>
    <property type="project" value="UniProtKB-SubCell"/>
</dbReference>
<feature type="coiled-coil region" evidence="17">
    <location>
        <begin position="291"/>
        <end position="384"/>
    </location>
</feature>
<dbReference type="InterPro" id="IPR003914">
    <property type="entry name" value="Rabaptin"/>
</dbReference>
<dbReference type="GO" id="GO:0030030">
    <property type="term" value="P:cell projection organization"/>
    <property type="evidence" value="ECO:0007669"/>
    <property type="project" value="UniProtKB-KW"/>
</dbReference>
<protein>
    <recommendedName>
        <fullName evidence="5">Rab GTPase-binding effector protein 2</fullName>
    </recommendedName>
</protein>
<keyword evidence="15" id="KW-0966">Cell projection</keyword>
<comment type="function">
    <text evidence="16">Plays a role in membrane trafficking and in homotypic early endosome fusion. Participates in arteriogenesis by regulating vascular endothelial growth factor receptor 2/VEGFR2 cell surface expression and endosomal trafficking. By interacting with SDCCAG8, localizes to centrosomes and plays a critical role in ciliogenesis.</text>
</comment>
<keyword evidence="14" id="KW-0206">Cytoskeleton</keyword>
<reference evidence="20" key="3">
    <citation type="submission" date="2025-09" db="UniProtKB">
        <authorList>
            <consortium name="Ensembl"/>
        </authorList>
    </citation>
    <scope>IDENTIFICATION</scope>
</reference>
<dbReference type="Pfam" id="PF09311">
    <property type="entry name" value="Rab5-bind"/>
    <property type="match status" value="2"/>
</dbReference>
<evidence type="ECO:0000256" key="8">
    <source>
        <dbReference type="ARBA" id="ARBA00022553"/>
    </source>
</evidence>
<dbReference type="Pfam" id="PF03528">
    <property type="entry name" value="Rabaptin"/>
    <property type="match status" value="1"/>
</dbReference>
<dbReference type="InterPro" id="IPR018514">
    <property type="entry name" value="Rabaptin_CC"/>
</dbReference>
<dbReference type="PANTHER" id="PTHR31179:SF6">
    <property type="entry name" value="RAB GTPASE-BINDING EFFECTOR PROTEIN 2"/>
    <property type="match status" value="1"/>
</dbReference>
<dbReference type="GO" id="GO:0008083">
    <property type="term" value="F:growth factor activity"/>
    <property type="evidence" value="ECO:0007669"/>
    <property type="project" value="InterPro"/>
</dbReference>
<dbReference type="Gene3D" id="1.20.5.340">
    <property type="match status" value="1"/>
</dbReference>
<evidence type="ECO:0000256" key="16">
    <source>
        <dbReference type="ARBA" id="ARBA00045310"/>
    </source>
</evidence>
<name>A0A672F4N2_SALFA</name>
<evidence type="ECO:0000256" key="14">
    <source>
        <dbReference type="ARBA" id="ARBA00023212"/>
    </source>
</evidence>
<reference evidence="20" key="2">
    <citation type="submission" date="2025-08" db="UniProtKB">
        <authorList>
            <consortium name="Ensembl"/>
        </authorList>
    </citation>
    <scope>IDENTIFICATION</scope>
</reference>
<organism evidence="20 21">
    <name type="scientific">Salarias fasciatus</name>
    <name type="common">Jewelled blenny</name>
    <name type="synonym">Blennius fasciatus</name>
    <dbReference type="NCBI Taxonomy" id="181472"/>
    <lineage>
        <taxon>Eukaryota</taxon>
        <taxon>Metazoa</taxon>
        <taxon>Chordata</taxon>
        <taxon>Craniata</taxon>
        <taxon>Vertebrata</taxon>
        <taxon>Euteleostomi</taxon>
        <taxon>Actinopterygii</taxon>
        <taxon>Neopterygii</taxon>
        <taxon>Teleostei</taxon>
        <taxon>Neoteleostei</taxon>
        <taxon>Acanthomorphata</taxon>
        <taxon>Ovalentaria</taxon>
        <taxon>Blenniimorphae</taxon>
        <taxon>Blenniiformes</taxon>
        <taxon>Blennioidei</taxon>
        <taxon>Blenniidae</taxon>
        <taxon>Salariinae</taxon>
        <taxon>Salarias</taxon>
    </lineage>
</organism>
<feature type="domain" description="Rabaptin GTPase-Rab5 binding" evidence="19">
    <location>
        <begin position="290"/>
        <end position="413"/>
    </location>
</feature>
<evidence type="ECO:0000256" key="7">
    <source>
        <dbReference type="ARBA" id="ARBA00022490"/>
    </source>
</evidence>
<evidence type="ECO:0000256" key="11">
    <source>
        <dbReference type="ARBA" id="ARBA00022794"/>
    </source>
</evidence>
<comment type="subcellular location">
    <subcellularLocation>
        <location evidence="1">Cytoplasm</location>
        <location evidence="1">Cytoskeleton</location>
        <location evidence="1">Cilium basal body</location>
    </subcellularLocation>
    <subcellularLocation>
        <location evidence="2">Cytoplasm</location>
        <location evidence="2">Cytoskeleton</location>
        <location evidence="2">Microtubule organizing center</location>
        <location evidence="2">Centrosome</location>
    </subcellularLocation>
    <subcellularLocation>
        <location evidence="3">Early endosome</location>
    </subcellularLocation>
</comment>
<evidence type="ECO:0000256" key="10">
    <source>
        <dbReference type="ARBA" id="ARBA00022753"/>
    </source>
</evidence>
<evidence type="ECO:0000256" key="9">
    <source>
        <dbReference type="ARBA" id="ARBA00022583"/>
    </source>
</evidence>
<keyword evidence="11" id="KW-0970">Cilium biogenesis/degradation</keyword>
<comment type="similarity">
    <text evidence="4">Belongs to the rabaptin family.</text>
</comment>
<evidence type="ECO:0000256" key="13">
    <source>
        <dbReference type="ARBA" id="ARBA00023054"/>
    </source>
</evidence>
<keyword evidence="9" id="KW-0254">Endocytosis</keyword>
<evidence type="ECO:0000256" key="5">
    <source>
        <dbReference type="ARBA" id="ARBA00019765"/>
    </source>
</evidence>
<dbReference type="PANTHER" id="PTHR31179">
    <property type="entry name" value="RAB GTPASE-BINDING EFFECTOR PROTEIN"/>
    <property type="match status" value="1"/>
</dbReference>
<evidence type="ECO:0000256" key="17">
    <source>
        <dbReference type="SAM" id="Coils"/>
    </source>
</evidence>
<evidence type="ECO:0000259" key="18">
    <source>
        <dbReference type="Pfam" id="PF03528"/>
    </source>
</evidence>
<dbReference type="GO" id="GO:0015031">
    <property type="term" value="P:protein transport"/>
    <property type="evidence" value="ECO:0007669"/>
    <property type="project" value="UniProtKB-KW"/>
</dbReference>
<dbReference type="InterPro" id="IPR015390">
    <property type="entry name" value="Rabaptin_Rab5-bd_dom"/>
</dbReference>
<keyword evidence="21" id="KW-1185">Reference proteome</keyword>
<dbReference type="AlphaFoldDB" id="A0A672F4N2"/>
<evidence type="ECO:0000256" key="2">
    <source>
        <dbReference type="ARBA" id="ARBA00004300"/>
    </source>
</evidence>
<evidence type="ECO:0000256" key="6">
    <source>
        <dbReference type="ARBA" id="ARBA00022448"/>
    </source>
</evidence>
<proteinExistence type="inferred from homology"/>
<dbReference type="GO" id="GO:0006897">
    <property type="term" value="P:endocytosis"/>
    <property type="evidence" value="ECO:0007669"/>
    <property type="project" value="UniProtKB-KW"/>
</dbReference>
<feature type="domain" description="Rabaptin coiled-coil" evidence="18">
    <location>
        <begin position="16"/>
        <end position="81"/>
    </location>
</feature>
<sequence length="437" mass="48559">MQKPACLLPFSRPDASLQAQLADCRAQVEHWQGVATICELSKQEELAELQKQCDQEIQSLQEALRETAAQYEARIAVLQSQSLEFRRASGQSTVSVFSNSLTEGEATERTLEAVPETEGASPPTEGYFSLRNCDSASLSSFSLDTPSLPRRLHAQEDTDSLVSTGTLVPEAIYLPPAGHRLVTHHDWDALNAQLSELRGEASRLQAEKEELEKELDAQTNQTHKQVSMLQAQVQSSEALLQDLQKSFSQSQNAVQSRLAELSMSQRKVCSELSRLKGEEVEDDSLQGPHCEERLRIEIVNLQEQLDVKTEENVQFSSLKTETERIQAQRDEVQAELLACRTELEGLRVALSHLQGTNKSLSGDKAALQQQCLELRSQVISLRSQVDTSQTVQRDFVQLSQSLQVKLEVIRQAETLEQVKKILEGEVGEAASLPADIS</sequence>
<evidence type="ECO:0000256" key="15">
    <source>
        <dbReference type="ARBA" id="ARBA00023273"/>
    </source>
</evidence>
<dbReference type="SUPFAM" id="SSF103652">
    <property type="entry name" value="G protein-binding domain"/>
    <property type="match status" value="2"/>
</dbReference>
<feature type="coiled-coil region" evidence="17">
    <location>
        <begin position="43"/>
        <end position="81"/>
    </location>
</feature>
<dbReference type="Ensembl" id="ENSSFAT00005000243.1">
    <property type="protein sequence ID" value="ENSSFAP00005000232.1"/>
    <property type="gene ID" value="ENSSFAG00005000143.1"/>
</dbReference>
<gene>
    <name evidence="20" type="primary">rabep2</name>
</gene>
<dbReference type="Proteomes" id="UP000472267">
    <property type="component" value="Chromosome 4"/>
</dbReference>
<keyword evidence="6" id="KW-0813">Transport</keyword>
<dbReference type="Gene3D" id="1.20.5.730">
    <property type="entry name" value="Single helix bin"/>
    <property type="match status" value="1"/>
</dbReference>
<evidence type="ECO:0000256" key="4">
    <source>
        <dbReference type="ARBA" id="ARBA00006603"/>
    </source>
</evidence>
<keyword evidence="13 17" id="KW-0175">Coiled coil</keyword>
<dbReference type="GO" id="GO:0005769">
    <property type="term" value="C:early endosome"/>
    <property type="evidence" value="ECO:0007669"/>
    <property type="project" value="UniProtKB-SubCell"/>
</dbReference>
<evidence type="ECO:0000256" key="1">
    <source>
        <dbReference type="ARBA" id="ARBA00004120"/>
    </source>
</evidence>
<evidence type="ECO:0000256" key="3">
    <source>
        <dbReference type="ARBA" id="ARBA00004412"/>
    </source>
</evidence>
<keyword evidence="10" id="KW-0967">Endosome</keyword>
<evidence type="ECO:0000259" key="19">
    <source>
        <dbReference type="Pfam" id="PF09311"/>
    </source>
</evidence>
<keyword evidence="8" id="KW-0597">Phosphoprotein</keyword>
<evidence type="ECO:0000313" key="20">
    <source>
        <dbReference type="Ensembl" id="ENSSFAP00005000232.1"/>
    </source>
</evidence>